<proteinExistence type="predicted"/>
<reference evidence="2 3" key="1">
    <citation type="submission" date="2019-03" db="EMBL/GenBank/DDBJ databases">
        <title>Genomic Encyclopedia of Archaeal and Bacterial Type Strains, Phase II (KMG-II): from individual species to whole genera.</title>
        <authorList>
            <person name="Goeker M."/>
        </authorList>
    </citation>
    <scope>NUCLEOTIDE SEQUENCE [LARGE SCALE GENOMIC DNA]</scope>
    <source>
        <strain evidence="2 3">DSM 45499</strain>
    </source>
</reference>
<dbReference type="InterPro" id="IPR036505">
    <property type="entry name" value="Amidase/PGRP_sf"/>
</dbReference>
<dbReference type="SUPFAM" id="SSF55846">
    <property type="entry name" value="N-acetylmuramoyl-L-alanine amidase-like"/>
    <property type="match status" value="1"/>
</dbReference>
<protein>
    <submittedName>
        <fullName evidence="2">N-acetylmuramoyl-L-alanine amidase</fullName>
    </submittedName>
</protein>
<keyword evidence="3" id="KW-1185">Reference proteome</keyword>
<dbReference type="Proteomes" id="UP000294927">
    <property type="component" value="Unassembled WGS sequence"/>
</dbReference>
<gene>
    <name evidence="2" type="ORF">CLV71_101132</name>
</gene>
<evidence type="ECO:0000313" key="2">
    <source>
        <dbReference type="EMBL" id="TDV57261.1"/>
    </source>
</evidence>
<dbReference type="EMBL" id="SOCP01000001">
    <property type="protein sequence ID" value="TDV57261.1"/>
    <property type="molecule type" value="Genomic_DNA"/>
</dbReference>
<dbReference type="RefSeq" id="WP_166663857.1">
    <property type="nucleotide sequence ID" value="NZ_SOCP01000001.1"/>
</dbReference>
<dbReference type="Pfam" id="PF01510">
    <property type="entry name" value="Amidase_2"/>
    <property type="match status" value="1"/>
</dbReference>
<dbReference type="GO" id="GO:0008745">
    <property type="term" value="F:N-acetylmuramoyl-L-alanine amidase activity"/>
    <property type="evidence" value="ECO:0007669"/>
    <property type="project" value="InterPro"/>
</dbReference>
<evidence type="ECO:0000313" key="3">
    <source>
        <dbReference type="Proteomes" id="UP000294927"/>
    </source>
</evidence>
<dbReference type="AlphaFoldDB" id="A0A4V3FV06"/>
<dbReference type="GO" id="GO:0009253">
    <property type="term" value="P:peptidoglycan catabolic process"/>
    <property type="evidence" value="ECO:0007669"/>
    <property type="project" value="InterPro"/>
</dbReference>
<feature type="domain" description="N-acetylmuramoyl-L-alanine amidase" evidence="1">
    <location>
        <begin position="20"/>
        <end position="100"/>
    </location>
</feature>
<comment type="caution">
    <text evidence="2">The sequence shown here is derived from an EMBL/GenBank/DDBJ whole genome shotgun (WGS) entry which is preliminary data.</text>
</comment>
<dbReference type="Gene3D" id="3.40.80.10">
    <property type="entry name" value="Peptidoglycan recognition protein-like"/>
    <property type="match status" value="1"/>
</dbReference>
<organism evidence="2 3">
    <name type="scientific">Actinophytocola oryzae</name>
    <dbReference type="NCBI Taxonomy" id="502181"/>
    <lineage>
        <taxon>Bacteria</taxon>
        <taxon>Bacillati</taxon>
        <taxon>Actinomycetota</taxon>
        <taxon>Actinomycetes</taxon>
        <taxon>Pseudonocardiales</taxon>
        <taxon>Pseudonocardiaceae</taxon>
    </lineage>
</organism>
<evidence type="ECO:0000259" key="1">
    <source>
        <dbReference type="Pfam" id="PF01510"/>
    </source>
</evidence>
<accession>A0A4V3FV06</accession>
<dbReference type="InterPro" id="IPR002502">
    <property type="entry name" value="Amidase_domain"/>
</dbReference>
<sequence>MSRFDVVCLHTIVGNPPASAAHFSTRADGHIYQSRDTVYRSVANGNGNHRVIAVENDDSGPEFGPWNTADGHAVPAFTPEQVEAIAQICAWAYATHGIPLVACPDSRPGSRGIGYHRQGIPGNFATYAFPGLVSGGEVWTEDYGKVCPGDARIAQLPQIITRARVIAGLEADEMEDDMQLIKGDKSDAVFVVVWNQAGAIAVRKRIPNENDPGFRAARAIGYAVRTVPQDVIDAIPDMT</sequence>
<name>A0A4V3FV06_9PSEU</name>